<dbReference type="Pfam" id="PF02491">
    <property type="entry name" value="SHS2_FTSA"/>
    <property type="match status" value="1"/>
</dbReference>
<dbReference type="GO" id="GO:0009898">
    <property type="term" value="C:cytoplasmic side of plasma membrane"/>
    <property type="evidence" value="ECO:0007669"/>
    <property type="project" value="UniProtKB-UniRule"/>
</dbReference>
<comment type="similarity">
    <text evidence="5 6">Belongs to the FtsA/MreB family.</text>
</comment>
<dbReference type="Gene3D" id="3.30.420.40">
    <property type="match status" value="2"/>
</dbReference>
<dbReference type="FunFam" id="3.30.1490.110:FF:000001">
    <property type="entry name" value="Cell division protein FtsA"/>
    <property type="match status" value="1"/>
</dbReference>
<evidence type="ECO:0000256" key="4">
    <source>
        <dbReference type="ARBA" id="ARBA00023306"/>
    </source>
</evidence>
<dbReference type="NCBIfam" id="TIGR01174">
    <property type="entry name" value="ftsA"/>
    <property type="match status" value="1"/>
</dbReference>
<dbReference type="Pfam" id="PF14450">
    <property type="entry name" value="FtsA"/>
    <property type="match status" value="2"/>
</dbReference>
<reference evidence="8 9" key="1">
    <citation type="submission" date="2016-10" db="EMBL/GenBank/DDBJ databases">
        <authorList>
            <person name="de Groot N.N."/>
        </authorList>
    </citation>
    <scope>NUCLEOTIDE SEQUENCE [LARGE SCALE GENOMIC DNA]</scope>
    <source>
        <strain evidence="8 9">DSM 8423</strain>
    </source>
</reference>
<dbReference type="Proteomes" id="UP000198744">
    <property type="component" value="Unassembled WGS sequence"/>
</dbReference>
<evidence type="ECO:0000313" key="9">
    <source>
        <dbReference type="Proteomes" id="UP000198744"/>
    </source>
</evidence>
<dbReference type="SUPFAM" id="SSF53067">
    <property type="entry name" value="Actin-like ATPase domain"/>
    <property type="match status" value="2"/>
</dbReference>
<dbReference type="AlphaFoldDB" id="A0A1H7X618"/>
<sequence>MGMQGNVIVGLDIGTTKTCAIVGEVTDTGIDIIGIGSHPSDGLRKGVVVNIDSTVEAVKKAVEEAERMSGYEIRSVFAGIAGGHIKAQNSLGIVAVKGREVGRDDVQRAIEAAKAIAIPLDRQILHTLPQTYVVDEQDGIKDPVGMSGVRLEAKVHVVTGVGTSIQNIEKSVTRVGLDINEIVLEQLAASQAVLSDDERDLGVALLDIGGGTTNIAVFWEGSIRHTAVIPVGGNYLTSDIATGLRTPITEAEKIKIDFGCAYPPMISKEETIEVPSVGGRDPRSVSRQILGRIIEARTEEILTMAYKEIVRSGYEDVLAAGIVLTGGTSLLDGITELAEQIFNTPVRRGYPRGIGGLTDVVNSPMHATGVGLVLYGSKNMSKIVVRKGDRGNSGEALFARLKKWILEFF</sequence>
<evidence type="ECO:0000313" key="8">
    <source>
        <dbReference type="EMBL" id="SEM29054.1"/>
    </source>
</evidence>
<dbReference type="InterPro" id="IPR043129">
    <property type="entry name" value="ATPase_NBD"/>
</dbReference>
<keyword evidence="9" id="KW-1185">Reference proteome</keyword>
<dbReference type="OrthoDB" id="9810567at2"/>
<evidence type="ECO:0000259" key="7">
    <source>
        <dbReference type="SMART" id="SM00842"/>
    </source>
</evidence>
<evidence type="ECO:0000256" key="1">
    <source>
        <dbReference type="ARBA" id="ARBA00022475"/>
    </source>
</evidence>
<accession>A0A1H7X618</accession>
<dbReference type="GO" id="GO:0043093">
    <property type="term" value="P:FtsZ-dependent cytokinesis"/>
    <property type="evidence" value="ECO:0007669"/>
    <property type="project" value="UniProtKB-UniRule"/>
</dbReference>
<dbReference type="InterPro" id="IPR050696">
    <property type="entry name" value="FtsA/MreB"/>
</dbReference>
<keyword evidence="2 5" id="KW-0132">Cell division</keyword>
<dbReference type="HAMAP" id="MF_02033">
    <property type="entry name" value="FtsA"/>
    <property type="match status" value="1"/>
</dbReference>
<gene>
    <name evidence="5" type="primary">ftsA</name>
    <name evidence="8" type="ORF">SAMN04489760_10976</name>
</gene>
<dbReference type="STRING" id="43775.SAMN04489760_10976"/>
<evidence type="ECO:0000256" key="5">
    <source>
        <dbReference type="HAMAP-Rule" id="MF_02033"/>
    </source>
</evidence>
<dbReference type="SMART" id="SM00842">
    <property type="entry name" value="FtsA"/>
    <property type="match status" value="1"/>
</dbReference>
<evidence type="ECO:0000256" key="2">
    <source>
        <dbReference type="ARBA" id="ARBA00022618"/>
    </source>
</evidence>
<dbReference type="PANTHER" id="PTHR32432">
    <property type="entry name" value="CELL DIVISION PROTEIN FTSA-RELATED"/>
    <property type="match status" value="1"/>
</dbReference>
<keyword evidence="3 5" id="KW-0472">Membrane</keyword>
<dbReference type="CDD" id="cd24048">
    <property type="entry name" value="ASKHA_NBD_FtsA"/>
    <property type="match status" value="1"/>
</dbReference>
<dbReference type="PANTHER" id="PTHR32432:SF4">
    <property type="entry name" value="CELL DIVISION PROTEIN FTSA"/>
    <property type="match status" value="1"/>
</dbReference>
<proteinExistence type="inferred from homology"/>
<comment type="function">
    <text evidence="5 6">Cell division protein that is involved in the assembly of the Z ring. May serve as a membrane anchor for the Z ring.</text>
</comment>
<evidence type="ECO:0000256" key="3">
    <source>
        <dbReference type="ARBA" id="ARBA00023136"/>
    </source>
</evidence>
<keyword evidence="1 5" id="KW-1003">Cell membrane</keyword>
<dbReference type="InterPro" id="IPR003494">
    <property type="entry name" value="SHS2_FtsA"/>
</dbReference>
<dbReference type="EMBL" id="FOBS01000009">
    <property type="protein sequence ID" value="SEM29054.1"/>
    <property type="molecule type" value="Genomic_DNA"/>
</dbReference>
<dbReference type="PIRSF" id="PIRSF003101">
    <property type="entry name" value="FtsA"/>
    <property type="match status" value="1"/>
</dbReference>
<organism evidence="8 9">
    <name type="scientific">Syntrophus gentianae</name>
    <dbReference type="NCBI Taxonomy" id="43775"/>
    <lineage>
        <taxon>Bacteria</taxon>
        <taxon>Pseudomonadati</taxon>
        <taxon>Thermodesulfobacteriota</taxon>
        <taxon>Syntrophia</taxon>
        <taxon>Syntrophales</taxon>
        <taxon>Syntrophaceae</taxon>
        <taxon>Syntrophus</taxon>
    </lineage>
</organism>
<keyword evidence="4 5" id="KW-0131">Cell cycle</keyword>
<dbReference type="InterPro" id="IPR020823">
    <property type="entry name" value="Cell_div_FtsA"/>
</dbReference>
<protein>
    <recommendedName>
        <fullName evidence="5 6">Cell division protein FtsA</fullName>
    </recommendedName>
</protein>
<name>A0A1H7X618_9BACT</name>
<comment type="subunit">
    <text evidence="5">Self-interacts. Interacts with FtsZ.</text>
</comment>
<dbReference type="RefSeq" id="WP_093883194.1">
    <property type="nucleotide sequence ID" value="NZ_FOBS01000009.1"/>
</dbReference>
<feature type="domain" description="SHS2" evidence="7">
    <location>
        <begin position="8"/>
        <end position="193"/>
    </location>
</feature>
<dbReference type="GO" id="GO:0032153">
    <property type="term" value="C:cell division site"/>
    <property type="evidence" value="ECO:0007669"/>
    <property type="project" value="UniProtKB-UniRule"/>
</dbReference>
<comment type="subcellular location">
    <subcellularLocation>
        <location evidence="5">Cell membrane</location>
        <topology evidence="5">Peripheral membrane protein</topology>
        <orientation evidence="5">Cytoplasmic side</orientation>
    </subcellularLocation>
    <text evidence="5">Localizes to the Z ring in an FtsZ-dependent manner. Targeted to the membrane through a conserved C-terminal amphipathic helix.</text>
</comment>
<evidence type="ECO:0000256" key="6">
    <source>
        <dbReference type="PIRNR" id="PIRNR003101"/>
    </source>
</evidence>